<dbReference type="OrthoDB" id="74749at2157"/>
<dbReference type="EMBL" id="FOAK01000009">
    <property type="protein sequence ID" value="SEL07762.1"/>
    <property type="molecule type" value="Genomic_DNA"/>
</dbReference>
<sequence length="102" mass="11927">MCRDKKLLEKIAYVQGSEHRKNIILYMEYNLYTPKELGDAIGVRTNHISNLLSQLKKQNIVYCATPNIHKGKLYSLTDEGKHIFEYLKSKEEDKINRINNSI</sequence>
<dbReference type="AlphaFoldDB" id="A0A1H7M9D5"/>
<dbReference type="SUPFAM" id="SSF46785">
    <property type="entry name" value="Winged helix' DNA-binding domain"/>
    <property type="match status" value="1"/>
</dbReference>
<organism evidence="1 2">
    <name type="scientific">Methanobrevibacter gottschalkii</name>
    <dbReference type="NCBI Taxonomy" id="190974"/>
    <lineage>
        <taxon>Archaea</taxon>
        <taxon>Methanobacteriati</taxon>
        <taxon>Methanobacteriota</taxon>
        <taxon>Methanomada group</taxon>
        <taxon>Methanobacteria</taxon>
        <taxon>Methanobacteriales</taxon>
        <taxon>Methanobacteriaceae</taxon>
        <taxon>Methanobrevibacter</taxon>
    </lineage>
</organism>
<dbReference type="InterPro" id="IPR036390">
    <property type="entry name" value="WH_DNA-bd_sf"/>
</dbReference>
<accession>A0A1H7M9D5</accession>
<reference evidence="1 2" key="1">
    <citation type="submission" date="2016-10" db="EMBL/GenBank/DDBJ databases">
        <authorList>
            <person name="de Groot N.N."/>
        </authorList>
    </citation>
    <scope>NUCLEOTIDE SEQUENCE [LARGE SCALE GENOMIC DNA]</scope>
    <source>
        <strain evidence="1 2">DSM 11978</strain>
    </source>
</reference>
<evidence type="ECO:0000313" key="1">
    <source>
        <dbReference type="EMBL" id="SEL07762.1"/>
    </source>
</evidence>
<gene>
    <name evidence="1" type="ORF">SAMN05216439_1900</name>
</gene>
<dbReference type="Gene3D" id="1.10.10.10">
    <property type="entry name" value="Winged helix-like DNA-binding domain superfamily/Winged helix DNA-binding domain"/>
    <property type="match status" value="1"/>
</dbReference>
<evidence type="ECO:0008006" key="3">
    <source>
        <dbReference type="Google" id="ProtNLM"/>
    </source>
</evidence>
<protein>
    <recommendedName>
        <fullName evidence="3">Transcriptional regulator</fullName>
    </recommendedName>
</protein>
<name>A0A1H7M9D5_9EURY</name>
<dbReference type="Proteomes" id="UP000199506">
    <property type="component" value="Unassembled WGS sequence"/>
</dbReference>
<proteinExistence type="predicted"/>
<dbReference type="InterPro" id="IPR036388">
    <property type="entry name" value="WH-like_DNA-bd_sf"/>
</dbReference>
<evidence type="ECO:0000313" key="2">
    <source>
        <dbReference type="Proteomes" id="UP000199506"/>
    </source>
</evidence>
<dbReference type="RefSeq" id="WP_069574738.1">
    <property type="nucleotide sequence ID" value="NZ_FOAK01000009.1"/>
</dbReference>